<evidence type="ECO:0000313" key="2">
    <source>
        <dbReference type="EMBL" id="QCW83441.1"/>
    </source>
</evidence>
<proteinExistence type="predicted"/>
<keyword evidence="3" id="KW-1185">Reference proteome</keyword>
<protein>
    <submittedName>
        <fullName evidence="2">DUF445 domain-containing protein</fullName>
    </submittedName>
</protein>
<gene>
    <name evidence="2" type="ORF">EQU24_15215</name>
</gene>
<feature type="transmembrane region" description="Helical" evidence="1">
    <location>
        <begin position="34"/>
        <end position="54"/>
    </location>
</feature>
<dbReference type="EMBL" id="CP035467">
    <property type="protein sequence ID" value="QCW83441.1"/>
    <property type="molecule type" value="Genomic_DNA"/>
</dbReference>
<reference evidence="3" key="1">
    <citation type="journal article" date="2019" name="J. Bacteriol.">
        <title>A Mutagenic Screen Identifies a TonB-Dependent Receptor Required for the Lanthanide Metal Switch in the Type I Methanotroph 'Methylotuvimicrobium buryatense' 5GB1C.</title>
        <authorList>
            <person name="Groom J.D."/>
            <person name="Ford S.M."/>
            <person name="Pesesky M.W."/>
            <person name="Lidstrom M.E."/>
        </authorList>
    </citation>
    <scope>NUCLEOTIDE SEQUENCE [LARGE SCALE GENOMIC DNA]</scope>
    <source>
        <strain evidence="3">5GB1C</strain>
    </source>
</reference>
<dbReference type="STRING" id="675511.GCA_000341735_00005"/>
<dbReference type="AlphaFoldDB" id="A0A4P9USS7"/>
<dbReference type="Proteomes" id="UP000305881">
    <property type="component" value="Chromosome"/>
</dbReference>
<accession>A0A4P9USS7</accession>
<dbReference type="KEGG" id="mbur:EQU24_15215"/>
<dbReference type="RefSeq" id="WP_017838681.1">
    <property type="nucleotide sequence ID" value="NZ_CP035467.1"/>
</dbReference>
<organism evidence="2 3">
    <name type="scientific">Methylotuvimicrobium buryatense</name>
    <name type="common">Methylomicrobium buryatense</name>
    <dbReference type="NCBI Taxonomy" id="95641"/>
    <lineage>
        <taxon>Bacteria</taxon>
        <taxon>Pseudomonadati</taxon>
        <taxon>Pseudomonadota</taxon>
        <taxon>Gammaproteobacteria</taxon>
        <taxon>Methylococcales</taxon>
        <taxon>Methylococcaceae</taxon>
        <taxon>Methylotuvimicrobium</taxon>
    </lineage>
</organism>
<sequence>MKKLFNKSLITNLLAVLIVVTGYVCPVQQDLTKAVGFFALSGAITNWLAVHMLFEKVPLLYGSGVIPNRFEEFKSSIKLLMMQQFFTVENIEQFIEKEEREGGKVLNLEPILNAVDYERVYEGLVASIMNSSFGGMLMMMGGEEALKPLKEPFTEKMKLILTETVDSERFKEALHHSLDAHKIGEDIVDKIETVIDKRLNQLTPQLVKEIVRTIIRQHLGWLVVWGGVFGGLIGAAFSFI</sequence>
<evidence type="ECO:0000313" key="3">
    <source>
        <dbReference type="Proteomes" id="UP000305881"/>
    </source>
</evidence>
<feature type="transmembrane region" description="Helical" evidence="1">
    <location>
        <begin position="219"/>
        <end position="239"/>
    </location>
</feature>
<dbReference type="PANTHER" id="PTHR38568">
    <property type="entry name" value="DUF445 DOMAIN-CONTAINING PROTEIN-RELATED"/>
    <property type="match status" value="1"/>
</dbReference>
<name>A0A4P9USS7_METBY</name>
<evidence type="ECO:0000256" key="1">
    <source>
        <dbReference type="SAM" id="Phobius"/>
    </source>
</evidence>
<keyword evidence="1" id="KW-0812">Transmembrane</keyword>
<keyword evidence="1" id="KW-1133">Transmembrane helix</keyword>
<dbReference type="PANTHER" id="PTHR38568:SF1">
    <property type="entry name" value="DUF445 DOMAIN-CONTAINING PROTEIN"/>
    <property type="match status" value="1"/>
</dbReference>
<keyword evidence="1" id="KW-0472">Membrane</keyword>
<dbReference type="OrthoDB" id="5565224at2"/>